<evidence type="ECO:0000256" key="3">
    <source>
        <dbReference type="ARBA" id="ARBA00022692"/>
    </source>
</evidence>
<evidence type="ECO:0000256" key="4">
    <source>
        <dbReference type="ARBA" id="ARBA00022989"/>
    </source>
</evidence>
<dbReference type="Proteomes" id="UP000831787">
    <property type="component" value="Chromosome"/>
</dbReference>
<dbReference type="EMBL" id="CP095073">
    <property type="protein sequence ID" value="UOQ44957.1"/>
    <property type="molecule type" value="Genomic_DNA"/>
</dbReference>
<gene>
    <name evidence="7" type="ORF">MUN89_03120</name>
</gene>
<protein>
    <submittedName>
        <fullName evidence="7">LysE family translocator</fullName>
    </submittedName>
</protein>
<dbReference type="Pfam" id="PF01810">
    <property type="entry name" value="LysE"/>
    <property type="match status" value="1"/>
</dbReference>
<feature type="transmembrane region" description="Helical" evidence="6">
    <location>
        <begin position="7"/>
        <end position="25"/>
    </location>
</feature>
<evidence type="ECO:0000256" key="5">
    <source>
        <dbReference type="ARBA" id="ARBA00023136"/>
    </source>
</evidence>
<dbReference type="PIRSF" id="PIRSF006324">
    <property type="entry name" value="LeuE"/>
    <property type="match status" value="1"/>
</dbReference>
<evidence type="ECO:0000313" key="7">
    <source>
        <dbReference type="EMBL" id="UOQ44957.1"/>
    </source>
</evidence>
<organism evidence="7 8">
    <name type="scientific">Halobacillus salinarum</name>
    <dbReference type="NCBI Taxonomy" id="2932257"/>
    <lineage>
        <taxon>Bacteria</taxon>
        <taxon>Bacillati</taxon>
        <taxon>Bacillota</taxon>
        <taxon>Bacilli</taxon>
        <taxon>Bacillales</taxon>
        <taxon>Bacillaceae</taxon>
        <taxon>Halobacillus</taxon>
    </lineage>
</organism>
<proteinExistence type="predicted"/>
<feature type="transmembrane region" description="Helical" evidence="6">
    <location>
        <begin position="95"/>
        <end position="113"/>
    </location>
</feature>
<evidence type="ECO:0000256" key="2">
    <source>
        <dbReference type="ARBA" id="ARBA00022475"/>
    </source>
</evidence>
<evidence type="ECO:0000256" key="1">
    <source>
        <dbReference type="ARBA" id="ARBA00004651"/>
    </source>
</evidence>
<keyword evidence="8" id="KW-1185">Reference proteome</keyword>
<keyword evidence="2" id="KW-1003">Cell membrane</keyword>
<sequence length="236" mass="25042">MKKRMWFLLIIIMLAGVIGFFIPAGGSGVHWKALVPAAFVMASIPGANQLLSFRNGLRQGTAVAIYASGGRFTAFALMIGAVALGLSALLETSTLIFILLKWVGVLYLAWLGISTLVSSKKEYTDDEPASSPEKRSALGFAKQEFLVAAANPKALLLFTVFLPQFIEAGGHGTGGQIILAGAAYILIEALCATVYAFIGGKMRATGLSGKMKKRLDRITGGSLLGLALWLSTEEQK</sequence>
<keyword evidence="4 6" id="KW-1133">Transmembrane helix</keyword>
<dbReference type="PANTHER" id="PTHR30086">
    <property type="entry name" value="ARGININE EXPORTER PROTEIN ARGO"/>
    <property type="match status" value="1"/>
</dbReference>
<evidence type="ECO:0000313" key="8">
    <source>
        <dbReference type="Proteomes" id="UP000831787"/>
    </source>
</evidence>
<feature type="transmembrane region" description="Helical" evidence="6">
    <location>
        <begin position="63"/>
        <end position="89"/>
    </location>
</feature>
<dbReference type="RefSeq" id="WP_244711318.1">
    <property type="nucleotide sequence ID" value="NZ_CP095073.1"/>
</dbReference>
<dbReference type="InterPro" id="IPR001123">
    <property type="entry name" value="LeuE-type"/>
</dbReference>
<accession>A0ABY4EMX4</accession>
<comment type="subcellular location">
    <subcellularLocation>
        <location evidence="1">Cell membrane</location>
        <topology evidence="1">Multi-pass membrane protein</topology>
    </subcellularLocation>
</comment>
<reference evidence="7 8" key="1">
    <citation type="submission" date="2022-04" db="EMBL/GenBank/DDBJ databases">
        <title>Halobacillus sp. isolated from saltern.</title>
        <authorList>
            <person name="Won M."/>
            <person name="Lee C.-M."/>
            <person name="Woen H.-Y."/>
            <person name="Kwon S.-W."/>
        </authorList>
    </citation>
    <scope>NUCLEOTIDE SEQUENCE [LARGE SCALE GENOMIC DNA]</scope>
    <source>
        <strain evidence="7 8">SSBR10-3</strain>
    </source>
</reference>
<feature type="transmembrane region" description="Helical" evidence="6">
    <location>
        <begin position="178"/>
        <end position="198"/>
    </location>
</feature>
<feature type="transmembrane region" description="Helical" evidence="6">
    <location>
        <begin position="31"/>
        <end position="51"/>
    </location>
</feature>
<keyword evidence="3 6" id="KW-0812">Transmembrane</keyword>
<dbReference type="PANTHER" id="PTHR30086:SF20">
    <property type="entry name" value="ARGININE EXPORTER PROTEIN ARGO-RELATED"/>
    <property type="match status" value="1"/>
</dbReference>
<name>A0ABY4EMX4_9BACI</name>
<keyword evidence="5 6" id="KW-0472">Membrane</keyword>
<evidence type="ECO:0000256" key="6">
    <source>
        <dbReference type="SAM" id="Phobius"/>
    </source>
</evidence>
<feature type="transmembrane region" description="Helical" evidence="6">
    <location>
        <begin position="145"/>
        <end position="166"/>
    </location>
</feature>